<keyword evidence="1" id="KW-1133">Transmembrane helix</keyword>
<gene>
    <name evidence="2" type="ORF">GJV82_18575</name>
</gene>
<dbReference type="AlphaFoldDB" id="A0A6N7ZN68"/>
<dbReference type="EMBL" id="WMKA01000076">
    <property type="protein sequence ID" value="MTG90925.1"/>
    <property type="molecule type" value="Genomic_DNA"/>
</dbReference>
<reference evidence="2 3" key="1">
    <citation type="submission" date="2019-11" db="EMBL/GenBank/DDBJ databases">
        <title>Cellulosimicrobium composti sp. nov. isolated from a compost.</title>
        <authorList>
            <person name="Yang Y."/>
        </authorList>
    </citation>
    <scope>NUCLEOTIDE SEQUENCE [LARGE SCALE GENOMIC DNA]</scope>
    <source>
        <strain evidence="2 3">BIT-GX5</strain>
    </source>
</reference>
<organism evidence="2 3">
    <name type="scientific">Cellulosimicrobium composti</name>
    <dbReference type="NCBI Taxonomy" id="2672572"/>
    <lineage>
        <taxon>Bacteria</taxon>
        <taxon>Bacillati</taxon>
        <taxon>Actinomycetota</taxon>
        <taxon>Actinomycetes</taxon>
        <taxon>Micrococcales</taxon>
        <taxon>Promicromonosporaceae</taxon>
        <taxon>Cellulosimicrobium</taxon>
    </lineage>
</organism>
<evidence type="ECO:0000313" key="3">
    <source>
        <dbReference type="Proteomes" id="UP000440668"/>
    </source>
</evidence>
<sequence length="73" mass="7378">MVSFILDIVVLLLAVVVYTSDRDNFAAVMIPAGTAAVAVALVALARSSGSRGQALVLTLLAAAPLSWALLAPA</sequence>
<evidence type="ECO:0000256" key="1">
    <source>
        <dbReference type="SAM" id="Phobius"/>
    </source>
</evidence>
<accession>A0A6N7ZN68</accession>
<proteinExistence type="predicted"/>
<dbReference type="RefSeq" id="WP_155100244.1">
    <property type="nucleotide sequence ID" value="NZ_WMKA01000076.1"/>
</dbReference>
<dbReference type="Proteomes" id="UP000440668">
    <property type="component" value="Unassembled WGS sequence"/>
</dbReference>
<keyword evidence="1" id="KW-0812">Transmembrane</keyword>
<comment type="caution">
    <text evidence="2">The sequence shown here is derived from an EMBL/GenBank/DDBJ whole genome shotgun (WGS) entry which is preliminary data.</text>
</comment>
<feature type="transmembrane region" description="Helical" evidence="1">
    <location>
        <begin position="29"/>
        <end position="45"/>
    </location>
</feature>
<feature type="transmembrane region" description="Helical" evidence="1">
    <location>
        <begin position="52"/>
        <end position="70"/>
    </location>
</feature>
<protein>
    <submittedName>
        <fullName evidence="2">Uncharacterized protein</fullName>
    </submittedName>
</protein>
<keyword evidence="1" id="KW-0472">Membrane</keyword>
<evidence type="ECO:0000313" key="2">
    <source>
        <dbReference type="EMBL" id="MTG90925.1"/>
    </source>
</evidence>
<name>A0A6N7ZN68_9MICO</name>